<keyword evidence="2" id="KW-1185">Reference proteome</keyword>
<sequence length="121" mass="13786">MMMALVRVDFHESRPPDFQEKIGEIITQVMREVLKVPDAENYVIAEAHSHTAVCHQPGVLDDAQRAQIVFIQITLNQGRTTDLKQAFYAELKQRMQEQLGVSTSAIYINLVEVDRANWAFA</sequence>
<accession>A0A368L949</accession>
<evidence type="ECO:0000313" key="1">
    <source>
        <dbReference type="EMBL" id="RCS59759.1"/>
    </source>
</evidence>
<dbReference type="InterPro" id="IPR037479">
    <property type="entry name" value="Tauto_MSAD"/>
</dbReference>
<dbReference type="PANTHER" id="PTHR38460">
    <property type="entry name" value="TAUTOMERASE YOLI-RELATED"/>
    <property type="match status" value="1"/>
</dbReference>
<dbReference type="Gene3D" id="3.30.429.10">
    <property type="entry name" value="Macrophage Migration Inhibitory Factor"/>
    <property type="match status" value="1"/>
</dbReference>
<dbReference type="EMBL" id="QPGB01000001">
    <property type="protein sequence ID" value="RCS59759.1"/>
    <property type="molecule type" value="Genomic_DNA"/>
</dbReference>
<dbReference type="Pfam" id="PF14552">
    <property type="entry name" value="Tautomerase_2"/>
    <property type="match status" value="1"/>
</dbReference>
<organism evidence="1 2">
    <name type="scientific">Parvibium lacunae</name>
    <dbReference type="NCBI Taxonomy" id="1888893"/>
    <lineage>
        <taxon>Bacteria</taxon>
        <taxon>Pseudomonadati</taxon>
        <taxon>Pseudomonadota</taxon>
        <taxon>Betaproteobacteria</taxon>
        <taxon>Burkholderiales</taxon>
        <taxon>Alcaligenaceae</taxon>
        <taxon>Parvibium</taxon>
    </lineage>
</organism>
<reference evidence="1 2" key="1">
    <citation type="journal article" date="2018" name="Int. J. Syst. Evol. Microbiol.">
        <title>Parvibium lacunae gen. nov., sp. nov., a new member of the family Alcaligenaceae isolated from a freshwater pond.</title>
        <authorList>
            <person name="Chen W.M."/>
            <person name="Xie P.B."/>
            <person name="Hsu M.Y."/>
            <person name="Sheu S.Y."/>
        </authorList>
    </citation>
    <scope>NUCLEOTIDE SEQUENCE [LARGE SCALE GENOMIC DNA]</scope>
    <source>
        <strain evidence="1 2">KMB9</strain>
    </source>
</reference>
<dbReference type="Proteomes" id="UP000252357">
    <property type="component" value="Unassembled WGS sequence"/>
</dbReference>
<dbReference type="PANTHER" id="PTHR38460:SF1">
    <property type="entry name" value="TAUTOMERASE YOLI-RELATED"/>
    <property type="match status" value="1"/>
</dbReference>
<gene>
    <name evidence="1" type="ORF">DU000_03375</name>
</gene>
<name>A0A368L949_9BURK</name>
<proteinExistence type="predicted"/>
<dbReference type="SUPFAM" id="SSF55331">
    <property type="entry name" value="Tautomerase/MIF"/>
    <property type="match status" value="1"/>
</dbReference>
<dbReference type="AlphaFoldDB" id="A0A368L949"/>
<dbReference type="InterPro" id="IPR014347">
    <property type="entry name" value="Tautomerase/MIF_sf"/>
</dbReference>
<evidence type="ECO:0000313" key="2">
    <source>
        <dbReference type="Proteomes" id="UP000252357"/>
    </source>
</evidence>
<protein>
    <recommendedName>
        <fullName evidence="3">Tautomerase family protein</fullName>
    </recommendedName>
</protein>
<comment type="caution">
    <text evidence="1">The sequence shown here is derived from an EMBL/GenBank/DDBJ whole genome shotgun (WGS) entry which is preliminary data.</text>
</comment>
<evidence type="ECO:0008006" key="3">
    <source>
        <dbReference type="Google" id="ProtNLM"/>
    </source>
</evidence>